<dbReference type="Proteomes" id="UP001241605">
    <property type="component" value="Chromosome"/>
</dbReference>
<keyword evidence="1" id="KW-0812">Transmembrane</keyword>
<protein>
    <submittedName>
        <fullName evidence="2">RND transporter</fullName>
    </submittedName>
</protein>
<name>A0ABY8QIM0_9RHOB</name>
<sequence length="77" mass="8372">MAGLRRVMAALPLWALVLACATLGLAPMSPEPHVWEKLKMLAAGALTQPIDMVDLALHGLPWVLLVLKLFSMLTKRA</sequence>
<proteinExistence type="predicted"/>
<keyword evidence="1" id="KW-0472">Membrane</keyword>
<dbReference type="EMBL" id="CP124616">
    <property type="protein sequence ID" value="WGW03833.1"/>
    <property type="molecule type" value="Genomic_DNA"/>
</dbReference>
<evidence type="ECO:0000313" key="2">
    <source>
        <dbReference type="EMBL" id="WGW03833.1"/>
    </source>
</evidence>
<evidence type="ECO:0000313" key="3">
    <source>
        <dbReference type="Proteomes" id="UP001241605"/>
    </source>
</evidence>
<keyword evidence="1" id="KW-1133">Transmembrane helix</keyword>
<organism evidence="2 3">
    <name type="scientific">Tropicibacter oceani</name>
    <dbReference type="NCBI Taxonomy" id="3058420"/>
    <lineage>
        <taxon>Bacteria</taxon>
        <taxon>Pseudomonadati</taxon>
        <taxon>Pseudomonadota</taxon>
        <taxon>Alphaproteobacteria</taxon>
        <taxon>Rhodobacterales</taxon>
        <taxon>Roseobacteraceae</taxon>
        <taxon>Tropicibacter</taxon>
    </lineage>
</organism>
<dbReference type="RefSeq" id="WP_282300463.1">
    <property type="nucleotide sequence ID" value="NZ_CP124616.1"/>
</dbReference>
<reference evidence="2 3" key="1">
    <citation type="submission" date="2023-05" db="EMBL/GenBank/DDBJ databases">
        <title>YMD87, complete Genome.</title>
        <authorList>
            <person name="Zhang J."/>
            <person name="Xu X."/>
        </authorList>
    </citation>
    <scope>NUCLEOTIDE SEQUENCE [LARGE SCALE GENOMIC DNA]</scope>
    <source>
        <strain evidence="2 3">YMD87</strain>
    </source>
</reference>
<gene>
    <name evidence="2" type="ORF">QF118_18250</name>
</gene>
<dbReference type="PROSITE" id="PS51257">
    <property type="entry name" value="PROKAR_LIPOPROTEIN"/>
    <property type="match status" value="1"/>
</dbReference>
<accession>A0ABY8QIM0</accession>
<feature type="transmembrane region" description="Helical" evidence="1">
    <location>
        <begin position="52"/>
        <end position="70"/>
    </location>
</feature>
<keyword evidence="3" id="KW-1185">Reference proteome</keyword>
<evidence type="ECO:0000256" key="1">
    <source>
        <dbReference type="SAM" id="Phobius"/>
    </source>
</evidence>